<dbReference type="InterPro" id="IPR017926">
    <property type="entry name" value="GATASE"/>
</dbReference>
<dbReference type="PROSITE" id="PS51273">
    <property type="entry name" value="GATASE_TYPE_1"/>
    <property type="match status" value="1"/>
</dbReference>
<dbReference type="Pfam" id="PF00117">
    <property type="entry name" value="GATase"/>
    <property type="match status" value="1"/>
</dbReference>
<dbReference type="InterPro" id="IPR044992">
    <property type="entry name" value="ChyE-like"/>
</dbReference>
<feature type="domain" description="Glutamine amidotransferase" evidence="1">
    <location>
        <begin position="22"/>
        <end position="182"/>
    </location>
</feature>
<organism evidence="2 3">
    <name type="scientific">Proteobacteria bacterium 228</name>
    <dbReference type="NCBI Taxonomy" id="2083153"/>
    <lineage>
        <taxon>Bacteria</taxon>
        <taxon>Pseudomonadati</taxon>
        <taxon>Pseudomonadota</taxon>
    </lineage>
</organism>
<dbReference type="SUPFAM" id="SSF52317">
    <property type="entry name" value="Class I glutamine amidotransferase-like"/>
    <property type="match status" value="1"/>
</dbReference>
<dbReference type="EMBL" id="PRLP01000040">
    <property type="protein sequence ID" value="PPC76812.1"/>
    <property type="molecule type" value="Genomic_DNA"/>
</dbReference>
<dbReference type="GO" id="GO:0005829">
    <property type="term" value="C:cytosol"/>
    <property type="evidence" value="ECO:0007669"/>
    <property type="project" value="TreeGrafter"/>
</dbReference>
<proteinExistence type="predicted"/>
<gene>
    <name evidence="2" type="ORF">C4K68_13310</name>
</gene>
<dbReference type="OrthoDB" id="9813383at2"/>
<dbReference type="CDD" id="cd01741">
    <property type="entry name" value="GATase1_1"/>
    <property type="match status" value="1"/>
</dbReference>
<sequence length="239" mass="25729">MKSVVALRHLQFEDLGTLEPLLQEQGYQVTYVDATQANLARLDAIGPDLLVILGGPVGAFDDDTYPFIAEEAALVKTRLQSRRPLLGICLGAQLIARVLGATVSPMGYKEIGFAPLSLTTAGLNSPLAALGDIPVLHWHGDQFEIPQGATRLAGTECCPNQAFAYGRNVLGLQFHLEADPGRIEQWLVGHANEIGQVGLDPRQLRAQAQPLKGALEQVAREAMSAWLEHTVIDAPEAVL</sequence>
<dbReference type="AlphaFoldDB" id="A0A2S5KQ25"/>
<keyword evidence="2" id="KW-0315">Glutamine amidotransferase</keyword>
<protein>
    <submittedName>
        <fullName evidence="2">Glutamine amidotransferase</fullName>
    </submittedName>
</protein>
<evidence type="ECO:0000259" key="1">
    <source>
        <dbReference type="Pfam" id="PF00117"/>
    </source>
</evidence>
<evidence type="ECO:0000313" key="3">
    <source>
        <dbReference type="Proteomes" id="UP000238196"/>
    </source>
</evidence>
<dbReference type="InterPro" id="IPR029062">
    <property type="entry name" value="Class_I_gatase-like"/>
</dbReference>
<comment type="caution">
    <text evidence="2">The sequence shown here is derived from an EMBL/GenBank/DDBJ whole genome shotgun (WGS) entry which is preliminary data.</text>
</comment>
<reference evidence="2 3" key="1">
    <citation type="submission" date="2018-02" db="EMBL/GenBank/DDBJ databases">
        <title>novel marine gammaproteobacteria from coastal saline agro ecosystem.</title>
        <authorList>
            <person name="Krishnan R."/>
            <person name="Ramesh Kumar N."/>
        </authorList>
    </citation>
    <scope>NUCLEOTIDE SEQUENCE [LARGE SCALE GENOMIC DNA]</scope>
    <source>
        <strain evidence="2 3">228</strain>
    </source>
</reference>
<evidence type="ECO:0000313" key="2">
    <source>
        <dbReference type="EMBL" id="PPC76812.1"/>
    </source>
</evidence>
<dbReference type="PANTHER" id="PTHR42695:SF5">
    <property type="entry name" value="GLUTAMINE AMIDOTRANSFERASE YLR126C-RELATED"/>
    <property type="match status" value="1"/>
</dbReference>
<dbReference type="Proteomes" id="UP000238196">
    <property type="component" value="Unassembled WGS sequence"/>
</dbReference>
<accession>A0A2S5KQ25</accession>
<dbReference type="NCBIfam" id="NF005458">
    <property type="entry name" value="PRK07053.1"/>
    <property type="match status" value="1"/>
</dbReference>
<dbReference type="PANTHER" id="PTHR42695">
    <property type="entry name" value="GLUTAMINE AMIDOTRANSFERASE YLR126C-RELATED"/>
    <property type="match status" value="1"/>
</dbReference>
<dbReference type="Gene3D" id="3.40.50.880">
    <property type="match status" value="1"/>
</dbReference>
<name>A0A2S5KQ25_9PROT</name>